<dbReference type="Pfam" id="PF01209">
    <property type="entry name" value="Ubie_methyltran"/>
    <property type="match status" value="1"/>
</dbReference>
<keyword evidence="2" id="KW-0808">Transferase</keyword>
<dbReference type="PANTHER" id="PTHR43591:SF24">
    <property type="entry name" value="2-METHOXY-6-POLYPRENYL-1,4-BENZOQUINOL METHYLASE, MITOCHONDRIAL"/>
    <property type="match status" value="1"/>
</dbReference>
<dbReference type="InterPro" id="IPR004033">
    <property type="entry name" value="UbiE/COQ5_MeTrFase"/>
</dbReference>
<dbReference type="GO" id="GO:0008168">
    <property type="term" value="F:methyltransferase activity"/>
    <property type="evidence" value="ECO:0007669"/>
    <property type="project" value="UniProtKB-KW"/>
</dbReference>
<evidence type="ECO:0000313" key="4">
    <source>
        <dbReference type="EMBL" id="OGF97923.1"/>
    </source>
</evidence>
<dbReference type="PANTHER" id="PTHR43591">
    <property type="entry name" value="METHYLTRANSFERASE"/>
    <property type="match status" value="1"/>
</dbReference>
<accession>A0A1F5YCR5</accession>
<dbReference type="Proteomes" id="UP000179034">
    <property type="component" value="Unassembled WGS sequence"/>
</dbReference>
<dbReference type="GO" id="GO:0032259">
    <property type="term" value="P:methylation"/>
    <property type="evidence" value="ECO:0007669"/>
    <property type="project" value="UniProtKB-KW"/>
</dbReference>
<protein>
    <submittedName>
        <fullName evidence="4">Uncharacterized protein</fullName>
    </submittedName>
</protein>
<sequence length="152" mass="17250">MLEIGKRKIANRKHEGKAGLVRGDGLQLPVMDEAFDVAMIAFGIRNMADPGRALTEMHRILKPGGRLAVLEFSIPRNPLFRSVYLIYFRYILPLIGRAVSGDPYAYRYLNRTVESFFPRDVFRRIVEDAGFTNLRVKPLSFGIATIYCGDKP</sequence>
<dbReference type="CDD" id="cd02440">
    <property type="entry name" value="AdoMet_MTases"/>
    <property type="match status" value="1"/>
</dbReference>
<gene>
    <name evidence="4" type="ORF">A2Z06_02960</name>
</gene>
<comment type="caution">
    <text evidence="4">The sequence shown here is derived from an EMBL/GenBank/DDBJ whole genome shotgun (WGS) entry which is preliminary data.</text>
</comment>
<keyword evidence="1" id="KW-0489">Methyltransferase</keyword>
<evidence type="ECO:0000256" key="2">
    <source>
        <dbReference type="ARBA" id="ARBA00022679"/>
    </source>
</evidence>
<organism evidence="4 5">
    <name type="scientific">Candidatus Glassbacteria bacterium RBG_16_58_8</name>
    <dbReference type="NCBI Taxonomy" id="1817866"/>
    <lineage>
        <taxon>Bacteria</taxon>
        <taxon>Candidatus Glassiibacteriota</taxon>
    </lineage>
</organism>
<dbReference type="AlphaFoldDB" id="A0A1F5YCR5"/>
<dbReference type="InterPro" id="IPR029063">
    <property type="entry name" value="SAM-dependent_MTases_sf"/>
</dbReference>
<dbReference type="PROSITE" id="PS51608">
    <property type="entry name" value="SAM_MT_UBIE"/>
    <property type="match status" value="1"/>
</dbReference>
<dbReference type="Gene3D" id="3.40.50.150">
    <property type="entry name" value="Vaccinia Virus protein VP39"/>
    <property type="match status" value="1"/>
</dbReference>
<keyword evidence="3" id="KW-0949">S-adenosyl-L-methionine</keyword>
<reference evidence="4 5" key="1">
    <citation type="journal article" date="2016" name="Nat. Commun.">
        <title>Thousands of microbial genomes shed light on interconnected biogeochemical processes in an aquifer system.</title>
        <authorList>
            <person name="Anantharaman K."/>
            <person name="Brown C.T."/>
            <person name="Hug L.A."/>
            <person name="Sharon I."/>
            <person name="Castelle C.J."/>
            <person name="Probst A.J."/>
            <person name="Thomas B.C."/>
            <person name="Singh A."/>
            <person name="Wilkins M.J."/>
            <person name="Karaoz U."/>
            <person name="Brodie E.L."/>
            <person name="Williams K.H."/>
            <person name="Hubbard S.S."/>
            <person name="Banfield J.F."/>
        </authorList>
    </citation>
    <scope>NUCLEOTIDE SEQUENCE [LARGE SCALE GENOMIC DNA]</scope>
</reference>
<dbReference type="EMBL" id="MFIW01000036">
    <property type="protein sequence ID" value="OGF97923.1"/>
    <property type="molecule type" value="Genomic_DNA"/>
</dbReference>
<proteinExistence type="predicted"/>
<name>A0A1F5YCR5_9BACT</name>
<evidence type="ECO:0000256" key="3">
    <source>
        <dbReference type="ARBA" id="ARBA00022691"/>
    </source>
</evidence>
<evidence type="ECO:0000313" key="5">
    <source>
        <dbReference type="Proteomes" id="UP000179034"/>
    </source>
</evidence>
<dbReference type="SUPFAM" id="SSF53335">
    <property type="entry name" value="S-adenosyl-L-methionine-dependent methyltransferases"/>
    <property type="match status" value="1"/>
</dbReference>
<evidence type="ECO:0000256" key="1">
    <source>
        <dbReference type="ARBA" id="ARBA00022603"/>
    </source>
</evidence>